<feature type="region of interest" description="Disordered" evidence="1">
    <location>
        <begin position="219"/>
        <end position="302"/>
    </location>
</feature>
<name>A0AAV7WD29_PLEWA</name>
<dbReference type="Proteomes" id="UP001066276">
    <property type="component" value="Chromosome 1_2"/>
</dbReference>
<evidence type="ECO:0000313" key="2">
    <source>
        <dbReference type="EMBL" id="KAJ1210626.1"/>
    </source>
</evidence>
<feature type="region of interest" description="Disordered" evidence="1">
    <location>
        <begin position="91"/>
        <end position="207"/>
    </location>
</feature>
<feature type="region of interest" description="Disordered" evidence="1">
    <location>
        <begin position="1"/>
        <end position="77"/>
    </location>
</feature>
<accession>A0AAV7WD29</accession>
<evidence type="ECO:0000313" key="3">
    <source>
        <dbReference type="Proteomes" id="UP001066276"/>
    </source>
</evidence>
<sequence length="302" mass="31558">MPATSGGAEEGTGELWSPIGAQLSGSRGSRGALELSARPAQAAGDSSAGPRPAGSGSAAQEALVGPGVELLGRRRRRELVVSPRRVRWCTPLAESKVSLERAATMRHGARPGSKEQAPSKQNNKEAGEAGGPRLQGRPVSTSGTGAERTWGTAPWHAGTSRGCAGGLESAPLSRVSAARCSPGRGRPLDTSGAHWTAPMPPKTSALRGSLNKERRKRILANGGGPWAGVPTGLEQRRAKGQRTPLPDWNGRLAGGFWTPQVRGGTPGSRGRGGRPIGDPRGRRTKGTVQPEWNQEGRNRKEE</sequence>
<reference evidence="2" key="1">
    <citation type="journal article" date="2022" name="bioRxiv">
        <title>Sequencing and chromosome-scale assembly of the giantPleurodeles waltlgenome.</title>
        <authorList>
            <person name="Brown T."/>
            <person name="Elewa A."/>
            <person name="Iarovenko S."/>
            <person name="Subramanian E."/>
            <person name="Araus A.J."/>
            <person name="Petzold A."/>
            <person name="Susuki M."/>
            <person name="Suzuki K.-i.T."/>
            <person name="Hayashi T."/>
            <person name="Toyoda A."/>
            <person name="Oliveira C."/>
            <person name="Osipova E."/>
            <person name="Leigh N.D."/>
            <person name="Simon A."/>
            <person name="Yun M.H."/>
        </authorList>
    </citation>
    <scope>NUCLEOTIDE SEQUENCE</scope>
    <source>
        <strain evidence="2">20211129_DDA</strain>
        <tissue evidence="2">Liver</tissue>
    </source>
</reference>
<feature type="compositionally biased region" description="Low complexity" evidence="1">
    <location>
        <begin position="42"/>
        <end position="70"/>
    </location>
</feature>
<evidence type="ECO:0000256" key="1">
    <source>
        <dbReference type="SAM" id="MobiDB-lite"/>
    </source>
</evidence>
<proteinExistence type="predicted"/>
<dbReference type="AlphaFoldDB" id="A0AAV7WD29"/>
<dbReference type="EMBL" id="JANPWB010000002">
    <property type="protein sequence ID" value="KAJ1210626.1"/>
    <property type="molecule type" value="Genomic_DNA"/>
</dbReference>
<organism evidence="2 3">
    <name type="scientific">Pleurodeles waltl</name>
    <name type="common">Iberian ribbed newt</name>
    <dbReference type="NCBI Taxonomy" id="8319"/>
    <lineage>
        <taxon>Eukaryota</taxon>
        <taxon>Metazoa</taxon>
        <taxon>Chordata</taxon>
        <taxon>Craniata</taxon>
        <taxon>Vertebrata</taxon>
        <taxon>Euteleostomi</taxon>
        <taxon>Amphibia</taxon>
        <taxon>Batrachia</taxon>
        <taxon>Caudata</taxon>
        <taxon>Salamandroidea</taxon>
        <taxon>Salamandridae</taxon>
        <taxon>Pleurodelinae</taxon>
        <taxon>Pleurodeles</taxon>
    </lineage>
</organism>
<feature type="compositionally biased region" description="Gly residues" evidence="1">
    <location>
        <begin position="264"/>
        <end position="275"/>
    </location>
</feature>
<comment type="caution">
    <text evidence="2">The sequence shown here is derived from an EMBL/GenBank/DDBJ whole genome shotgun (WGS) entry which is preliminary data.</text>
</comment>
<protein>
    <submittedName>
        <fullName evidence="2">Uncharacterized protein</fullName>
    </submittedName>
</protein>
<keyword evidence="3" id="KW-1185">Reference proteome</keyword>
<gene>
    <name evidence="2" type="ORF">NDU88_005988</name>
</gene>